<evidence type="ECO:0000313" key="9">
    <source>
        <dbReference type="EMBL" id="SHH38191.1"/>
    </source>
</evidence>
<dbReference type="PANTHER" id="PTHR11606">
    <property type="entry name" value="GLUTAMATE DEHYDROGENASE"/>
    <property type="match status" value="1"/>
</dbReference>
<dbReference type="OrthoDB" id="9803297at2"/>
<dbReference type="InterPro" id="IPR006096">
    <property type="entry name" value="Glu/Leu/Phe/Val/Trp_DH_C"/>
</dbReference>
<evidence type="ECO:0000259" key="8">
    <source>
        <dbReference type="SMART" id="SM00839"/>
    </source>
</evidence>
<dbReference type="AlphaFoldDB" id="A0A1M5SI73"/>
<proteinExistence type="inferred from homology"/>
<dbReference type="InterPro" id="IPR033524">
    <property type="entry name" value="Glu/Leu/Phe/Val_DH_AS"/>
</dbReference>
<evidence type="ECO:0000256" key="2">
    <source>
        <dbReference type="ARBA" id="ARBA00023002"/>
    </source>
</evidence>
<evidence type="ECO:0000256" key="6">
    <source>
        <dbReference type="PIRSR" id="PIRSR000185-3"/>
    </source>
</evidence>
<evidence type="ECO:0000313" key="10">
    <source>
        <dbReference type="Proteomes" id="UP000184139"/>
    </source>
</evidence>
<dbReference type="InterPro" id="IPR036291">
    <property type="entry name" value="NAD(P)-bd_dom_sf"/>
</dbReference>
<feature type="binding site" evidence="5">
    <location>
        <position position="91"/>
    </location>
    <ligand>
        <name>substrate</name>
    </ligand>
</feature>
<gene>
    <name evidence="9" type="ORF">SAMN02745124_00366</name>
</gene>
<dbReference type="InterPro" id="IPR006097">
    <property type="entry name" value="Glu/Leu/Phe/Val/Trp_DH_dimer"/>
</dbReference>
<evidence type="ECO:0000256" key="5">
    <source>
        <dbReference type="PIRSR" id="PIRSR000185-2"/>
    </source>
</evidence>
<keyword evidence="5" id="KW-0547">Nucleotide-binding</keyword>
<dbReference type="InterPro" id="IPR006095">
    <property type="entry name" value="Glu/Leu/Phe/Val/Trp_DH"/>
</dbReference>
<dbReference type="InterPro" id="IPR033922">
    <property type="entry name" value="NAD_bind_Glu_DH"/>
</dbReference>
<keyword evidence="10" id="KW-1185">Reference proteome</keyword>
<organism evidence="9 10">
    <name type="scientific">Desulfofustis glycolicus DSM 9705</name>
    <dbReference type="NCBI Taxonomy" id="1121409"/>
    <lineage>
        <taxon>Bacteria</taxon>
        <taxon>Pseudomonadati</taxon>
        <taxon>Thermodesulfobacteriota</taxon>
        <taxon>Desulfobulbia</taxon>
        <taxon>Desulfobulbales</taxon>
        <taxon>Desulfocapsaceae</taxon>
        <taxon>Desulfofustis</taxon>
    </lineage>
</organism>
<dbReference type="Pfam" id="PF02812">
    <property type="entry name" value="ELFV_dehydrog_N"/>
    <property type="match status" value="1"/>
</dbReference>
<sequence length="412" mass="43936">MDNVFQVAIQTLNRAGQLGDINPRVLEILQEPKRIQQFRIPLKLEDGSFQVFPAYRVHYCDALGPFRNGTRIRPDLSLDEIKALGLFMTVKHCAAAIPAGGAKGGIKADPAKLSSRDMEQLVRAFIRNLQPKGPWGDVPGADIGTGEQAMAWMLDEYEQITGQHCPAALNDKPAILGGSLGGEEATGRGVFLTLMAAAQDMGLDVSGARAVVQGFGQVGSALAELLAGTGCRIVAVSDVYGGVYQTAGLDIEALKQHVARTGSVADFPGTEPVANENLFGLDCDILVPAAVQSVIHRGNAPNVTARLIVEGANGPVTTEADAILHDKGVVIVPDVVANSGGATVCHFERTQGLSDQYWDLETVNRQLEKRILAAYRSAAERAEEAGGTTLRLGAWIHALKMLEKAMQLRGWV</sequence>
<dbReference type="Proteomes" id="UP000184139">
    <property type="component" value="Unassembled WGS sequence"/>
</dbReference>
<evidence type="ECO:0000256" key="7">
    <source>
        <dbReference type="RuleBase" id="RU004417"/>
    </source>
</evidence>
<keyword evidence="2 3" id="KW-0560">Oxidoreductase</keyword>
<dbReference type="GO" id="GO:0006538">
    <property type="term" value="P:L-glutamate catabolic process"/>
    <property type="evidence" value="ECO:0007669"/>
    <property type="project" value="TreeGrafter"/>
</dbReference>
<dbReference type="RefSeq" id="WP_073373101.1">
    <property type="nucleotide sequence ID" value="NZ_FQXS01000001.1"/>
</dbReference>
<dbReference type="PANTHER" id="PTHR11606:SF13">
    <property type="entry name" value="GLUTAMATE DEHYDROGENASE 1, MITOCHONDRIAL"/>
    <property type="match status" value="1"/>
</dbReference>
<dbReference type="SUPFAM" id="SSF51735">
    <property type="entry name" value="NAD(P)-binding Rossmann-fold domains"/>
    <property type="match status" value="1"/>
</dbReference>
<dbReference type="EMBL" id="FQXS01000001">
    <property type="protein sequence ID" value="SHH38191.1"/>
    <property type="molecule type" value="Genomic_DNA"/>
</dbReference>
<feature type="domain" description="Glutamate/phenylalanine/leucine/valine/L-tryptophan dehydrogenase C-terminal" evidence="8">
    <location>
        <begin position="179"/>
        <end position="410"/>
    </location>
</feature>
<reference evidence="9 10" key="1">
    <citation type="submission" date="2016-11" db="EMBL/GenBank/DDBJ databases">
        <authorList>
            <person name="Jaros S."/>
            <person name="Januszkiewicz K."/>
            <person name="Wedrychowicz H."/>
        </authorList>
    </citation>
    <scope>NUCLEOTIDE SEQUENCE [LARGE SCALE GENOMIC DNA]</scope>
    <source>
        <strain evidence="9 10">DSM 9705</strain>
    </source>
</reference>
<accession>A0A1M5SI73</accession>
<evidence type="ECO:0000256" key="3">
    <source>
        <dbReference type="PIRNR" id="PIRNR000185"/>
    </source>
</evidence>
<feature type="site" description="Important for catalysis" evidence="6">
    <location>
        <position position="142"/>
    </location>
</feature>
<dbReference type="Pfam" id="PF00208">
    <property type="entry name" value="ELFV_dehydrog"/>
    <property type="match status" value="1"/>
</dbReference>
<feature type="active site" description="Proton donor" evidence="4">
    <location>
        <position position="103"/>
    </location>
</feature>
<dbReference type="STRING" id="1121409.SAMN02745124_00366"/>
<dbReference type="Gene3D" id="3.40.50.10860">
    <property type="entry name" value="Leucine Dehydrogenase, chain A, domain 1"/>
    <property type="match status" value="1"/>
</dbReference>
<dbReference type="GO" id="GO:0000166">
    <property type="term" value="F:nucleotide binding"/>
    <property type="evidence" value="ECO:0007669"/>
    <property type="project" value="UniProtKB-KW"/>
</dbReference>
<feature type="binding site" evidence="5">
    <location>
        <position position="186"/>
    </location>
    <ligand>
        <name>NAD(+)</name>
        <dbReference type="ChEBI" id="CHEBI:57540"/>
    </ligand>
</feature>
<dbReference type="Gene3D" id="3.40.50.720">
    <property type="entry name" value="NAD(P)-binding Rossmann-like Domain"/>
    <property type="match status" value="1"/>
</dbReference>
<comment type="similarity">
    <text evidence="1 3 7">Belongs to the Glu/Leu/Phe/Val dehydrogenases family.</text>
</comment>
<dbReference type="PROSITE" id="PS00074">
    <property type="entry name" value="GLFV_DEHYDROGENASE"/>
    <property type="match status" value="1"/>
</dbReference>
<dbReference type="GO" id="GO:0004352">
    <property type="term" value="F:glutamate dehydrogenase (NAD+) activity"/>
    <property type="evidence" value="ECO:0007669"/>
    <property type="project" value="TreeGrafter"/>
</dbReference>
<keyword evidence="5" id="KW-0520">NAD</keyword>
<dbReference type="SUPFAM" id="SSF53223">
    <property type="entry name" value="Aminoacid dehydrogenase-like, N-terminal domain"/>
    <property type="match status" value="1"/>
</dbReference>
<dbReference type="PIRSF" id="PIRSF000185">
    <property type="entry name" value="Glu_DH"/>
    <property type="match status" value="1"/>
</dbReference>
<evidence type="ECO:0000256" key="1">
    <source>
        <dbReference type="ARBA" id="ARBA00006382"/>
    </source>
</evidence>
<protein>
    <recommendedName>
        <fullName evidence="3">Glutamate dehydrogenase</fullName>
    </recommendedName>
</protein>
<dbReference type="CDD" id="cd01076">
    <property type="entry name" value="NAD_bind_1_Glu_DH"/>
    <property type="match status" value="1"/>
</dbReference>
<name>A0A1M5SI73_9BACT</name>
<dbReference type="SMART" id="SM00839">
    <property type="entry name" value="ELFV_dehydrog"/>
    <property type="match status" value="1"/>
</dbReference>
<evidence type="ECO:0000256" key="4">
    <source>
        <dbReference type="PIRSR" id="PIRSR000185-1"/>
    </source>
</evidence>
<dbReference type="InterPro" id="IPR014362">
    <property type="entry name" value="Glu_DH"/>
</dbReference>
<dbReference type="InterPro" id="IPR046346">
    <property type="entry name" value="Aminoacid_DH-like_N_sf"/>
</dbReference>
<dbReference type="PRINTS" id="PR00082">
    <property type="entry name" value="GLFDHDRGNASE"/>
</dbReference>